<dbReference type="AlphaFoldDB" id="A0A819V5F9"/>
<evidence type="ECO:0000256" key="1">
    <source>
        <dbReference type="SAM" id="Coils"/>
    </source>
</evidence>
<evidence type="ECO:0000313" key="5">
    <source>
        <dbReference type="Proteomes" id="UP000663873"/>
    </source>
</evidence>
<accession>A0A819V5F9</accession>
<keyword evidence="1" id="KW-0175">Coiled coil</keyword>
<dbReference type="Proteomes" id="UP000663873">
    <property type="component" value="Unassembled WGS sequence"/>
</dbReference>
<dbReference type="EMBL" id="CAJOBP010002069">
    <property type="protein sequence ID" value="CAF4332229.1"/>
    <property type="molecule type" value="Genomic_DNA"/>
</dbReference>
<gene>
    <name evidence="2" type="ORF">HFQ381_LOCUS945</name>
    <name evidence="3" type="ORF">UJA718_LOCUS14573</name>
</gene>
<keyword evidence="5" id="KW-1185">Reference proteome</keyword>
<sequence>MLQVVNDGTSIIDYAKSIDILKALHMLKRAWFLVSPATIENCFRKAGFPVIDKISNVNEMQMVLDVSEFCEAIQEEDFEAFVDCDKEAECFGNLTDDEISDSVKLYRQGIADLEEEAGISYESIPGVSHKDAPMHLSMVRKYLEENFTEYNSYYDIEEMIEKNALINRTQRMSHSCAVLQCERKFRALCDCCKQNLCLQHLTEHNMILVSQLNPLTNEIKALGERLESLKLHDIVRNGHQKLKQWQQDCHEKIDHLFEKKYQELDRLVTEKLDQQRESIRRLHSKLSKLVHEQEATRNDIDMLSTAIRQIEIDLKKIEQTSFQINTRSLVIDDSYIQVRKIDEHERDHSTLASVYRTLASPSGSYVEIASNDQFLLVHQKPNLCIVDLDMNIKQQILWEHKQIWDMCWSSVADRFIVIDEADIFLIDERLIYIETVDTDKRRKWMSCACSQTSLFLSTDEWGSKIMQFRLLPSITFTKEWKPPLVCTENERIDGIACRGDMCALLIMNGKEKSLRIELRTCASFKRIWLRLIDGIFDSNFILRCCSLKADEWLVADCENRCLLHITKDGKLKMTIKYHDIPYRIKLFGPDMIVVSTQKGINFHKI</sequence>
<comment type="caution">
    <text evidence="2">The sequence shown here is derived from an EMBL/GenBank/DDBJ whole genome shotgun (WGS) entry which is preliminary data.</text>
</comment>
<organism evidence="2 4">
    <name type="scientific">Rotaria socialis</name>
    <dbReference type="NCBI Taxonomy" id="392032"/>
    <lineage>
        <taxon>Eukaryota</taxon>
        <taxon>Metazoa</taxon>
        <taxon>Spiralia</taxon>
        <taxon>Gnathifera</taxon>
        <taxon>Rotifera</taxon>
        <taxon>Eurotatoria</taxon>
        <taxon>Bdelloidea</taxon>
        <taxon>Philodinida</taxon>
        <taxon>Philodinidae</taxon>
        <taxon>Rotaria</taxon>
    </lineage>
</organism>
<dbReference type="Proteomes" id="UP000663851">
    <property type="component" value="Unassembled WGS sequence"/>
</dbReference>
<reference evidence="2" key="1">
    <citation type="submission" date="2021-02" db="EMBL/GenBank/DDBJ databases">
        <authorList>
            <person name="Nowell W R."/>
        </authorList>
    </citation>
    <scope>NUCLEOTIDE SEQUENCE</scope>
</reference>
<proteinExistence type="predicted"/>
<protein>
    <submittedName>
        <fullName evidence="2">Uncharacterized protein</fullName>
    </submittedName>
</protein>
<evidence type="ECO:0000313" key="3">
    <source>
        <dbReference type="EMBL" id="CAF4332229.1"/>
    </source>
</evidence>
<dbReference type="EMBL" id="CAJOBO010000023">
    <property type="protein sequence ID" value="CAF4100793.1"/>
    <property type="molecule type" value="Genomic_DNA"/>
</dbReference>
<feature type="coiled-coil region" evidence="1">
    <location>
        <begin position="272"/>
        <end position="320"/>
    </location>
</feature>
<evidence type="ECO:0000313" key="4">
    <source>
        <dbReference type="Proteomes" id="UP000663851"/>
    </source>
</evidence>
<evidence type="ECO:0000313" key="2">
    <source>
        <dbReference type="EMBL" id="CAF4100793.1"/>
    </source>
</evidence>
<name>A0A819V5F9_9BILA</name>
<dbReference type="SUPFAM" id="SSF101898">
    <property type="entry name" value="NHL repeat"/>
    <property type="match status" value="1"/>
</dbReference>